<dbReference type="AlphaFoldDB" id="J3MDH6"/>
<accession>J3MDH6</accession>
<dbReference type="InterPro" id="IPR004873">
    <property type="entry name" value="BURP_dom"/>
</dbReference>
<feature type="domain" description="BURP" evidence="2">
    <location>
        <begin position="236"/>
        <end position="462"/>
    </location>
</feature>
<dbReference type="GeneID" id="102701639"/>
<dbReference type="PROSITE" id="PS51277">
    <property type="entry name" value="BURP"/>
    <property type="match status" value="1"/>
</dbReference>
<evidence type="ECO:0000256" key="1">
    <source>
        <dbReference type="SAM" id="SignalP"/>
    </source>
</evidence>
<dbReference type="InterPro" id="IPR044816">
    <property type="entry name" value="BURP"/>
</dbReference>
<dbReference type="OMA" id="HAGSYRN"/>
<dbReference type="HOGENOM" id="CLU_011822_1_1_1"/>
<keyword evidence="1" id="KW-0732">Signal</keyword>
<dbReference type="PANTHER" id="PTHR31236:SF7">
    <property type="entry name" value="BURP DOMAIN-CONTAINING PROTEIN 10"/>
    <property type="match status" value="1"/>
</dbReference>
<name>J3MDH6_ORYBR</name>
<evidence type="ECO:0000259" key="2">
    <source>
        <dbReference type="PROSITE" id="PS51277"/>
    </source>
</evidence>
<dbReference type="EnsemblPlants" id="OB06G20700.1">
    <property type="protein sequence ID" value="OB06G20700.1"/>
    <property type="gene ID" value="OB06G20700"/>
</dbReference>
<keyword evidence="4" id="KW-1185">Reference proteome</keyword>
<feature type="signal peptide" evidence="1">
    <location>
        <begin position="1"/>
        <end position="19"/>
    </location>
</feature>
<dbReference type="Pfam" id="PF03181">
    <property type="entry name" value="BURP"/>
    <property type="match status" value="1"/>
</dbReference>
<evidence type="ECO:0000313" key="3">
    <source>
        <dbReference type="EnsemblPlants" id="OB06G20700.1"/>
    </source>
</evidence>
<sequence length="476" mass="52964">MSALLSLLSFLLLMMTGEGRNLLSAETGVVTLPGPIADVAAYWKTMLPNSPIPSAILDLLTPPSAEKNVSFFHYGNKEDGYQYGHKKDSYNYSSKEAGYNYGKKEDGYQYGKKEDGYNYDNKDAGYNYGKKEDVYQYSNKEDGYKYDNKDAGYNYGKKEDGYNYGNQKLRHDHVYLDKKKLSSYNYDKQEEGYNYGHPIHGHGHVHLAKKKMSSYNYGSSTGGHDHIHHDGHNHMVFGEELLTPGSTFTPYIMPASARGPFLRRDVAESVPMSTKNFTDILKLFAPVSSAMAGGIWGTLAMCERPGYPVRGERRACARSVESLVELAMSVLGTRDLRAFSSSEVPEEGIDGTTTGMPRRRYSVVSVKTVTSSQESMTCHGVKFAHAVFYCHAINPTRSYEVTLLQQEEGDGDENREVLIRALAVCHLDTSEFDPKKMPANLRPGEGAACHFISRDSIIWAPADHASAQQQATAAEQ</sequence>
<evidence type="ECO:0000313" key="4">
    <source>
        <dbReference type="Proteomes" id="UP000006038"/>
    </source>
</evidence>
<dbReference type="SMART" id="SM01045">
    <property type="entry name" value="BURP"/>
    <property type="match status" value="1"/>
</dbReference>
<reference evidence="3" key="2">
    <citation type="submission" date="2013-04" db="UniProtKB">
        <authorList>
            <consortium name="EnsemblPlants"/>
        </authorList>
    </citation>
    <scope>IDENTIFICATION</scope>
</reference>
<dbReference type="Gramene" id="OB06G20700.1">
    <property type="protein sequence ID" value="OB06G20700.1"/>
    <property type="gene ID" value="OB06G20700"/>
</dbReference>
<organism evidence="3">
    <name type="scientific">Oryza brachyantha</name>
    <name type="common">malo sina</name>
    <dbReference type="NCBI Taxonomy" id="4533"/>
    <lineage>
        <taxon>Eukaryota</taxon>
        <taxon>Viridiplantae</taxon>
        <taxon>Streptophyta</taxon>
        <taxon>Embryophyta</taxon>
        <taxon>Tracheophyta</taxon>
        <taxon>Spermatophyta</taxon>
        <taxon>Magnoliopsida</taxon>
        <taxon>Liliopsida</taxon>
        <taxon>Poales</taxon>
        <taxon>Poaceae</taxon>
        <taxon>BOP clade</taxon>
        <taxon>Oryzoideae</taxon>
        <taxon>Oryzeae</taxon>
        <taxon>Oryzinae</taxon>
        <taxon>Oryza</taxon>
    </lineage>
</organism>
<proteinExistence type="predicted"/>
<reference evidence="3" key="1">
    <citation type="journal article" date="2013" name="Nat. Commun.">
        <title>Whole-genome sequencing of Oryza brachyantha reveals mechanisms underlying Oryza genome evolution.</title>
        <authorList>
            <person name="Chen J."/>
            <person name="Huang Q."/>
            <person name="Gao D."/>
            <person name="Wang J."/>
            <person name="Lang Y."/>
            <person name="Liu T."/>
            <person name="Li B."/>
            <person name="Bai Z."/>
            <person name="Luis Goicoechea J."/>
            <person name="Liang C."/>
            <person name="Chen C."/>
            <person name="Zhang W."/>
            <person name="Sun S."/>
            <person name="Liao Y."/>
            <person name="Zhang X."/>
            <person name="Yang L."/>
            <person name="Song C."/>
            <person name="Wang M."/>
            <person name="Shi J."/>
            <person name="Liu G."/>
            <person name="Liu J."/>
            <person name="Zhou H."/>
            <person name="Zhou W."/>
            <person name="Yu Q."/>
            <person name="An N."/>
            <person name="Chen Y."/>
            <person name="Cai Q."/>
            <person name="Wang B."/>
            <person name="Liu B."/>
            <person name="Min J."/>
            <person name="Huang Y."/>
            <person name="Wu H."/>
            <person name="Li Z."/>
            <person name="Zhang Y."/>
            <person name="Yin Y."/>
            <person name="Song W."/>
            <person name="Jiang J."/>
            <person name="Jackson S.A."/>
            <person name="Wing R.A."/>
            <person name="Wang J."/>
            <person name="Chen M."/>
        </authorList>
    </citation>
    <scope>NUCLEOTIDE SEQUENCE [LARGE SCALE GENOMIC DNA]</scope>
    <source>
        <strain evidence="3">cv. IRGC 101232</strain>
    </source>
</reference>
<dbReference type="Proteomes" id="UP000006038">
    <property type="component" value="Chromosome 6"/>
</dbReference>
<dbReference type="KEGG" id="obr:102701639"/>
<feature type="chain" id="PRO_5003773345" description="BURP domain-containing protein" evidence="1">
    <location>
        <begin position="20"/>
        <end position="476"/>
    </location>
</feature>
<protein>
    <recommendedName>
        <fullName evidence="2">BURP domain-containing protein</fullName>
    </recommendedName>
</protein>
<dbReference type="eggNOG" id="ENOG502QQHP">
    <property type="taxonomic scope" value="Eukaryota"/>
</dbReference>
<dbReference type="OrthoDB" id="654134at2759"/>
<dbReference type="PANTHER" id="PTHR31236">
    <property type="entry name" value="BURP DOMAIN PROTEIN USPL1-LIKE"/>
    <property type="match status" value="1"/>
</dbReference>